<feature type="compositionally biased region" description="Basic and acidic residues" evidence="4">
    <location>
        <begin position="129"/>
        <end position="138"/>
    </location>
</feature>
<comment type="similarity">
    <text evidence="3">Belongs to the histone H1/H5 family.</text>
</comment>
<keyword evidence="7" id="KW-1185">Reference proteome</keyword>
<dbReference type="SMART" id="SM00526">
    <property type="entry name" value="H15"/>
    <property type="match status" value="1"/>
</dbReference>
<comment type="subcellular location">
    <subcellularLocation>
        <location evidence="3">Nucleus</location>
    </subcellularLocation>
</comment>
<dbReference type="PRINTS" id="PR00624">
    <property type="entry name" value="HISTONEH5"/>
</dbReference>
<dbReference type="GO" id="GO:0003677">
    <property type="term" value="F:DNA binding"/>
    <property type="evidence" value="ECO:0007669"/>
    <property type="project" value="UniProtKB-KW"/>
</dbReference>
<accession>A0A8H6XBU8</accession>
<name>A0A8H6XBU8_9AGAR</name>
<dbReference type="InterPro" id="IPR005818">
    <property type="entry name" value="Histone_H1/H5_H15"/>
</dbReference>
<feature type="region of interest" description="Disordered" evidence="4">
    <location>
        <begin position="119"/>
        <end position="204"/>
    </location>
</feature>
<dbReference type="InterPro" id="IPR036390">
    <property type="entry name" value="WH_DNA-bd_sf"/>
</dbReference>
<dbReference type="GO" id="GO:0000786">
    <property type="term" value="C:nucleosome"/>
    <property type="evidence" value="ECO:0007669"/>
    <property type="project" value="InterPro"/>
</dbReference>
<evidence type="ECO:0000313" key="6">
    <source>
        <dbReference type="EMBL" id="KAF7338445.1"/>
    </source>
</evidence>
<dbReference type="GO" id="GO:0006334">
    <property type="term" value="P:nucleosome assembly"/>
    <property type="evidence" value="ECO:0007669"/>
    <property type="project" value="InterPro"/>
</dbReference>
<keyword evidence="3" id="KW-0158">Chromosome</keyword>
<dbReference type="Gene3D" id="1.10.10.10">
    <property type="entry name" value="Winged helix-like DNA-binding domain superfamily/Winged helix DNA-binding domain"/>
    <property type="match status" value="1"/>
</dbReference>
<evidence type="ECO:0000256" key="1">
    <source>
        <dbReference type="ARBA" id="ARBA00020833"/>
    </source>
</evidence>
<dbReference type="GO" id="GO:0005634">
    <property type="term" value="C:nucleus"/>
    <property type="evidence" value="ECO:0007669"/>
    <property type="project" value="UniProtKB-SubCell"/>
</dbReference>
<protein>
    <recommendedName>
        <fullName evidence="1">Histone H1</fullName>
    </recommendedName>
</protein>
<gene>
    <name evidence="6" type="ORF">MVEN_02070400</name>
</gene>
<dbReference type="Proteomes" id="UP000620124">
    <property type="component" value="Unassembled WGS sequence"/>
</dbReference>
<reference evidence="6" key="1">
    <citation type="submission" date="2020-05" db="EMBL/GenBank/DDBJ databases">
        <title>Mycena genomes resolve the evolution of fungal bioluminescence.</title>
        <authorList>
            <person name="Tsai I.J."/>
        </authorList>
    </citation>
    <scope>NUCLEOTIDE SEQUENCE</scope>
    <source>
        <strain evidence="6">CCC161011</strain>
    </source>
</reference>
<evidence type="ECO:0000256" key="2">
    <source>
        <dbReference type="ARBA" id="ARBA00023125"/>
    </source>
</evidence>
<sequence length="204" mass="21213">MSSASSPSSSPVDVPAPAVKETKAKTTKKAAATQPKVAKKAATKQKSGSKAASSHPTWKEIIKECIVTTGGRKGVSRSALKNFAEEQYKLEVTAAHISQLNRAITSGVESGMFVLPKGPSGCVKLAPKTPRDSSKENAKPASKTSAGKTKAPAKNTKALLPPRPNRRPPMPRRFAVVGTKAAPKPKKSTASKPHSATKKVAAAA</sequence>
<proteinExistence type="inferred from homology"/>
<feature type="domain" description="H15" evidence="5">
    <location>
        <begin position="54"/>
        <end position="127"/>
    </location>
</feature>
<evidence type="ECO:0000313" key="7">
    <source>
        <dbReference type="Proteomes" id="UP000620124"/>
    </source>
</evidence>
<dbReference type="InterPro" id="IPR036388">
    <property type="entry name" value="WH-like_DNA-bd_sf"/>
</dbReference>
<organism evidence="6 7">
    <name type="scientific">Mycena venus</name>
    <dbReference type="NCBI Taxonomy" id="2733690"/>
    <lineage>
        <taxon>Eukaryota</taxon>
        <taxon>Fungi</taxon>
        <taxon>Dikarya</taxon>
        <taxon>Basidiomycota</taxon>
        <taxon>Agaricomycotina</taxon>
        <taxon>Agaricomycetes</taxon>
        <taxon>Agaricomycetidae</taxon>
        <taxon>Agaricales</taxon>
        <taxon>Marasmiineae</taxon>
        <taxon>Mycenaceae</taxon>
        <taxon>Mycena</taxon>
    </lineage>
</organism>
<dbReference type="PROSITE" id="PS51504">
    <property type="entry name" value="H15"/>
    <property type="match status" value="1"/>
</dbReference>
<evidence type="ECO:0000256" key="4">
    <source>
        <dbReference type="SAM" id="MobiDB-lite"/>
    </source>
</evidence>
<keyword evidence="2 3" id="KW-0238">DNA-binding</keyword>
<comment type="caution">
    <text evidence="6">The sequence shown here is derived from an EMBL/GenBank/DDBJ whole genome shotgun (WGS) entry which is preliminary data.</text>
</comment>
<dbReference type="OrthoDB" id="1110759at2759"/>
<evidence type="ECO:0000256" key="3">
    <source>
        <dbReference type="RuleBase" id="RU003894"/>
    </source>
</evidence>
<keyword evidence="3" id="KW-0539">Nucleus</keyword>
<feature type="region of interest" description="Disordered" evidence="4">
    <location>
        <begin position="1"/>
        <end position="56"/>
    </location>
</feature>
<evidence type="ECO:0000259" key="5">
    <source>
        <dbReference type="PROSITE" id="PS51504"/>
    </source>
</evidence>
<feature type="compositionally biased region" description="Low complexity" evidence="4">
    <location>
        <begin position="1"/>
        <end position="19"/>
    </location>
</feature>
<dbReference type="EMBL" id="JACAZI010000021">
    <property type="protein sequence ID" value="KAF7338445.1"/>
    <property type="molecule type" value="Genomic_DNA"/>
</dbReference>
<dbReference type="SUPFAM" id="SSF46785">
    <property type="entry name" value="Winged helix' DNA-binding domain"/>
    <property type="match status" value="1"/>
</dbReference>
<dbReference type="InterPro" id="IPR005819">
    <property type="entry name" value="H1/H5"/>
</dbReference>
<dbReference type="AlphaFoldDB" id="A0A8H6XBU8"/>
<dbReference type="Pfam" id="PF00538">
    <property type="entry name" value="Linker_histone"/>
    <property type="match status" value="1"/>
</dbReference>
<dbReference type="GO" id="GO:0030527">
    <property type="term" value="F:structural constituent of chromatin"/>
    <property type="evidence" value="ECO:0007669"/>
    <property type="project" value="InterPro"/>
</dbReference>